<keyword evidence="5 10" id="KW-0418">Kinase</keyword>
<evidence type="ECO:0000313" key="10">
    <source>
        <dbReference type="EMBL" id="GAK63928.1"/>
    </source>
</evidence>
<organism evidence="10 11">
    <name type="scientific">Pseudozyma antarctica</name>
    <name type="common">Yeast</name>
    <name type="synonym">Candida antarctica</name>
    <dbReference type="NCBI Taxonomy" id="84753"/>
    <lineage>
        <taxon>Eukaryota</taxon>
        <taxon>Fungi</taxon>
        <taxon>Dikarya</taxon>
        <taxon>Basidiomycota</taxon>
        <taxon>Ustilaginomycotina</taxon>
        <taxon>Ustilaginomycetes</taxon>
        <taxon>Ustilaginales</taxon>
        <taxon>Ustilaginaceae</taxon>
        <taxon>Moesziomyces</taxon>
    </lineage>
</organism>
<dbReference type="FunFam" id="3.30.200.20:FF:000306">
    <property type="entry name" value="IKS protein kinase"/>
    <property type="match status" value="1"/>
</dbReference>
<dbReference type="Proteomes" id="UP000053758">
    <property type="component" value="Unassembled WGS sequence"/>
</dbReference>
<dbReference type="GO" id="GO:0005737">
    <property type="term" value="C:cytoplasm"/>
    <property type="evidence" value="ECO:0007669"/>
    <property type="project" value="TreeGrafter"/>
</dbReference>
<dbReference type="OrthoDB" id="1405469at2759"/>
<evidence type="ECO:0000256" key="6">
    <source>
        <dbReference type="ARBA" id="ARBA00022840"/>
    </source>
</evidence>
<dbReference type="EC" id="2.7.11.1" evidence="1"/>
<evidence type="ECO:0000256" key="9">
    <source>
        <dbReference type="ARBA" id="ARBA00048679"/>
    </source>
</evidence>
<dbReference type="Pfam" id="PF00069">
    <property type="entry name" value="Pkinase"/>
    <property type="match status" value="2"/>
</dbReference>
<evidence type="ECO:0000256" key="1">
    <source>
        <dbReference type="ARBA" id="ARBA00012513"/>
    </source>
</evidence>
<keyword evidence="11" id="KW-1185">Reference proteome</keyword>
<comment type="catalytic activity">
    <reaction evidence="9">
        <text>L-seryl-[protein] + ATP = O-phospho-L-seryl-[protein] + ADP + H(+)</text>
        <dbReference type="Rhea" id="RHEA:17989"/>
        <dbReference type="Rhea" id="RHEA-COMP:9863"/>
        <dbReference type="Rhea" id="RHEA-COMP:11604"/>
        <dbReference type="ChEBI" id="CHEBI:15378"/>
        <dbReference type="ChEBI" id="CHEBI:29999"/>
        <dbReference type="ChEBI" id="CHEBI:30616"/>
        <dbReference type="ChEBI" id="CHEBI:83421"/>
        <dbReference type="ChEBI" id="CHEBI:456216"/>
        <dbReference type="EC" id="2.7.11.1"/>
    </reaction>
</comment>
<keyword evidence="2" id="KW-0723">Serine/threonine-protein kinase</keyword>
<dbReference type="CDD" id="cd00180">
    <property type="entry name" value="PKc"/>
    <property type="match status" value="1"/>
</dbReference>
<evidence type="ECO:0000256" key="3">
    <source>
        <dbReference type="ARBA" id="ARBA00022679"/>
    </source>
</evidence>
<dbReference type="InterPro" id="IPR000719">
    <property type="entry name" value="Prot_kinase_dom"/>
</dbReference>
<dbReference type="EMBL" id="DF830071">
    <property type="protein sequence ID" value="GAK63928.1"/>
    <property type="molecule type" value="Genomic_DNA"/>
</dbReference>
<comment type="catalytic activity">
    <reaction evidence="8">
        <text>L-threonyl-[protein] + ATP = O-phospho-L-threonyl-[protein] + ADP + H(+)</text>
        <dbReference type="Rhea" id="RHEA:46608"/>
        <dbReference type="Rhea" id="RHEA-COMP:11060"/>
        <dbReference type="Rhea" id="RHEA-COMP:11605"/>
        <dbReference type="ChEBI" id="CHEBI:15378"/>
        <dbReference type="ChEBI" id="CHEBI:30013"/>
        <dbReference type="ChEBI" id="CHEBI:30616"/>
        <dbReference type="ChEBI" id="CHEBI:61977"/>
        <dbReference type="ChEBI" id="CHEBI:456216"/>
        <dbReference type="EC" id="2.7.11.1"/>
    </reaction>
</comment>
<dbReference type="SMART" id="SM00220">
    <property type="entry name" value="S_TKc"/>
    <property type="match status" value="1"/>
</dbReference>
<dbReference type="Gene3D" id="1.10.510.10">
    <property type="entry name" value="Transferase(Phosphotransferase) domain 1"/>
    <property type="match status" value="1"/>
</dbReference>
<dbReference type="InterPro" id="IPR050339">
    <property type="entry name" value="CC_SR_Kinase"/>
</dbReference>
<evidence type="ECO:0000256" key="4">
    <source>
        <dbReference type="ARBA" id="ARBA00022741"/>
    </source>
</evidence>
<dbReference type="SUPFAM" id="SSF56112">
    <property type="entry name" value="Protein kinase-like (PK-like)"/>
    <property type="match status" value="1"/>
</dbReference>
<dbReference type="GO" id="GO:0005524">
    <property type="term" value="F:ATP binding"/>
    <property type="evidence" value="ECO:0007669"/>
    <property type="project" value="UniProtKB-KW"/>
</dbReference>
<keyword evidence="6" id="KW-0067">ATP-binding</keyword>
<accession>A0A081CB82</accession>
<dbReference type="InterPro" id="IPR008271">
    <property type="entry name" value="Ser/Thr_kinase_AS"/>
</dbReference>
<dbReference type="AlphaFoldDB" id="A0A081CB82"/>
<evidence type="ECO:0000256" key="7">
    <source>
        <dbReference type="ARBA" id="ARBA00037982"/>
    </source>
</evidence>
<reference evidence="11" key="1">
    <citation type="journal article" date="2014" name="Genome Announc.">
        <title>Draft Genome Sequence of the Yeast Pseudozyma antarctica Type Strain JCM10317, a Producer of the Glycolipid Biosurfactants, Mannosylerythritol Lipids.</title>
        <authorList>
            <person name="Saika A."/>
            <person name="Koike H."/>
            <person name="Hori T."/>
            <person name="Fukuoka T."/>
            <person name="Sato S."/>
            <person name="Habe H."/>
            <person name="Kitamoto D."/>
            <person name="Morita T."/>
        </authorList>
    </citation>
    <scope>NUCLEOTIDE SEQUENCE [LARGE SCALE GENOMIC DNA]</scope>
    <source>
        <strain evidence="11">JCM 10317</strain>
    </source>
</reference>
<dbReference type="InterPro" id="IPR011009">
    <property type="entry name" value="Kinase-like_dom_sf"/>
</dbReference>
<proteinExistence type="inferred from homology"/>
<gene>
    <name evidence="10" type="ORF">PAN0_004c2137</name>
</gene>
<keyword evidence="3" id="KW-0808">Transferase</keyword>
<dbReference type="GO" id="GO:0005634">
    <property type="term" value="C:nucleus"/>
    <property type="evidence" value="ECO:0007669"/>
    <property type="project" value="TreeGrafter"/>
</dbReference>
<evidence type="ECO:0000313" key="11">
    <source>
        <dbReference type="Proteomes" id="UP000053758"/>
    </source>
</evidence>
<name>A0A081CB82_PSEA2</name>
<dbReference type="PANTHER" id="PTHR11042">
    <property type="entry name" value="EUKARYOTIC TRANSLATION INITIATION FACTOR 2-ALPHA KINASE EIF2-ALPHA KINASE -RELATED"/>
    <property type="match status" value="1"/>
</dbReference>
<evidence type="ECO:0000256" key="8">
    <source>
        <dbReference type="ARBA" id="ARBA00047899"/>
    </source>
</evidence>
<comment type="similarity">
    <text evidence="7">Belongs to the protein kinase superfamily. Ser/Thr protein kinase family. GCN2 subfamily.</text>
</comment>
<dbReference type="HOGENOM" id="CLU_010228_1_2_1"/>
<evidence type="ECO:0000256" key="5">
    <source>
        <dbReference type="ARBA" id="ARBA00022777"/>
    </source>
</evidence>
<protein>
    <recommendedName>
        <fullName evidence="1">non-specific serine/threonine protein kinase</fullName>
        <ecNumber evidence="1">2.7.11.1</ecNumber>
    </recommendedName>
</protein>
<dbReference type="GO" id="GO:0004674">
    <property type="term" value="F:protein serine/threonine kinase activity"/>
    <property type="evidence" value="ECO:0007669"/>
    <property type="project" value="UniProtKB-KW"/>
</dbReference>
<dbReference type="GeneID" id="26302962"/>
<dbReference type="RefSeq" id="XP_014657568.1">
    <property type="nucleotide sequence ID" value="XM_014802082.1"/>
</dbReference>
<keyword evidence="4" id="KW-0547">Nucleotide-binding</keyword>
<dbReference type="PROSITE" id="PS00108">
    <property type="entry name" value="PROTEIN_KINASE_ST"/>
    <property type="match status" value="1"/>
</dbReference>
<dbReference type="PANTHER" id="PTHR11042:SF138">
    <property type="entry name" value="SERINE_THREONINE-PROTEIN KINASE IKS1-RELATED"/>
    <property type="match status" value="1"/>
</dbReference>
<sequence>MSAQHRPSPLRSSDATWVTSSIIDSSTPAQSSSSRDLVPAPRASDLQIILRTREHAAYYDPASNELSLQKWPPPDPTEPAGAQAPLVRHRSQTTPQTVLQRFRRPSPLPSPQLDSVCPTCARPWPVNPAEPLGAEFENEAEYNRAEYDREAPSYIAPNYFRLLAQATSTGASGYTTRPDTPSLLRNRFESASGSSTPVAASGTCTPSEPLQHDAEAQGYYARFFVELKRLGRGARGTVYLCQHVLNGNKLAKYAIKKIPVGDHAQSLLHSLNEVHLMESLHHPHLIHYQHAWIERCQLTQFGPTVPTLFVLMMAANGGSLADWISARAGDAAAAAEQLDSPSDADAHTASATEPQQTTGRADDTASDRRKIERLKAALRQRRANRKVSADDATSADHPTTSAASASSVDGASSAGVGVHLLREEEIYSLLHDMASGLGFLHERGILHLDIKPGNVLLHWDDDSLVPRALLSDFGSSLLLHDSWTRTRSGHTGTMEYMAPEAVFADAGGRLAELSSKADMWSLGVVLHLLLFFRLPYKHTDVDRLRAEMMAYGGFDRAACDAAGRRDDRLLGLLESLLERDPVRRPSCKDVLRVLDEAQHAAKAKRERTPSDDHRARVSLALHRPAALPPLPAHTPGDPQHLSRSTSWEMLPPEALHIGVALVKCLSPALVVSAPRPSVVVALATLVLLALVDLVAAVTHAPHRRTVALTTAAAHVALLAFLAA</sequence>
<evidence type="ECO:0000256" key="2">
    <source>
        <dbReference type="ARBA" id="ARBA00022527"/>
    </source>
</evidence>
<dbReference type="Gene3D" id="3.30.200.20">
    <property type="entry name" value="Phosphorylase Kinase, domain 1"/>
    <property type="match status" value="1"/>
</dbReference>
<dbReference type="PROSITE" id="PS50011">
    <property type="entry name" value="PROTEIN_KINASE_DOM"/>
    <property type="match status" value="1"/>
</dbReference>